<name>A0AAV5T0P4_9BILA</name>
<dbReference type="EMBL" id="BTSX01000003">
    <property type="protein sequence ID" value="GMS89056.1"/>
    <property type="molecule type" value="Genomic_DNA"/>
</dbReference>
<evidence type="ECO:0000256" key="4">
    <source>
        <dbReference type="ARBA" id="ARBA00022679"/>
    </source>
</evidence>
<gene>
    <name evidence="11" type="ORF">PENTCL1PPCAC_11231</name>
</gene>
<dbReference type="GO" id="GO:0016758">
    <property type="term" value="F:hexosyltransferase activity"/>
    <property type="evidence" value="ECO:0007669"/>
    <property type="project" value="InterPro"/>
</dbReference>
<protein>
    <recommendedName>
        <fullName evidence="10">Hexosyltransferase</fullName>
        <ecNumber evidence="10">2.4.1.-</ecNumber>
    </recommendedName>
</protein>
<keyword evidence="9 10" id="KW-0472">Membrane</keyword>
<dbReference type="GO" id="GO:0000139">
    <property type="term" value="C:Golgi membrane"/>
    <property type="evidence" value="ECO:0007669"/>
    <property type="project" value="UniProtKB-SubCell"/>
</dbReference>
<comment type="similarity">
    <text evidence="2 10">Belongs to the glycosyltransferase 31 family.</text>
</comment>
<dbReference type="SUPFAM" id="SSF53448">
    <property type="entry name" value="Nucleotide-diphospho-sugar transferases"/>
    <property type="match status" value="1"/>
</dbReference>
<keyword evidence="8 10" id="KW-0333">Golgi apparatus</keyword>
<dbReference type="GO" id="GO:0006493">
    <property type="term" value="P:protein O-linked glycosylation"/>
    <property type="evidence" value="ECO:0007669"/>
    <property type="project" value="TreeGrafter"/>
</dbReference>
<feature type="transmembrane region" description="Helical" evidence="10">
    <location>
        <begin position="7"/>
        <end position="25"/>
    </location>
</feature>
<evidence type="ECO:0000256" key="8">
    <source>
        <dbReference type="ARBA" id="ARBA00023034"/>
    </source>
</evidence>
<dbReference type="EC" id="2.4.1.-" evidence="10"/>
<keyword evidence="12" id="KW-1185">Reference proteome</keyword>
<keyword evidence="3 10" id="KW-0328">Glycosyltransferase</keyword>
<evidence type="ECO:0000256" key="7">
    <source>
        <dbReference type="ARBA" id="ARBA00022989"/>
    </source>
</evidence>
<dbReference type="Proteomes" id="UP001432027">
    <property type="component" value="Unassembled WGS sequence"/>
</dbReference>
<evidence type="ECO:0000256" key="10">
    <source>
        <dbReference type="RuleBase" id="RU363063"/>
    </source>
</evidence>
<reference evidence="11" key="1">
    <citation type="submission" date="2023-10" db="EMBL/GenBank/DDBJ databases">
        <title>Genome assembly of Pristionchus species.</title>
        <authorList>
            <person name="Yoshida K."/>
            <person name="Sommer R.J."/>
        </authorList>
    </citation>
    <scope>NUCLEOTIDE SEQUENCE</scope>
    <source>
        <strain evidence="11">RS0144</strain>
    </source>
</reference>
<evidence type="ECO:0000256" key="2">
    <source>
        <dbReference type="ARBA" id="ARBA00008661"/>
    </source>
</evidence>
<evidence type="ECO:0000256" key="1">
    <source>
        <dbReference type="ARBA" id="ARBA00004323"/>
    </source>
</evidence>
<keyword evidence="5 10" id="KW-0812">Transmembrane</keyword>
<evidence type="ECO:0000313" key="11">
    <source>
        <dbReference type="EMBL" id="GMS89056.1"/>
    </source>
</evidence>
<dbReference type="AlphaFoldDB" id="A0AAV5T0P4"/>
<proteinExistence type="inferred from homology"/>
<comment type="caution">
    <text evidence="11">The sequence shown here is derived from an EMBL/GenBank/DDBJ whole genome shotgun (WGS) entry which is preliminary data.</text>
</comment>
<comment type="subcellular location">
    <subcellularLocation>
        <location evidence="1 10">Golgi apparatus membrane</location>
        <topology evidence="1 10">Single-pass type II membrane protein</topology>
    </subcellularLocation>
</comment>
<keyword evidence="7 10" id="KW-1133">Transmembrane helix</keyword>
<sequence length="337" mass="39225">MRLPHRLIYCIFSIISFSLLLLFGMDESIEEECVHSTPANQSLHRLINTLPIEKMVKRWPILDKAIHYGIIVLVISAYYEREEREEIRSLWASPNESEMIETGKSRVIFVVGRSSLNKKEAETHGDLLEIDVEETYRNMVYKIETAFRWINEKTQSQFVAKIDSDTVVHVDRLYDQLKRYQKGRSGNWLACFHFLHSPPIREKCSPWYISEDDYALNSFPTYCNGPGYVMERGAFQKIVEGMKRHKVIEVEDAFFTGIVARDRVDLVCLQEVIVPQYTEYSSCDISPSLSILPTHYQFGDSKSKKNVTAAWKRLKSPYCHNIITRLIRFMSKLLSCS</sequence>
<evidence type="ECO:0000256" key="5">
    <source>
        <dbReference type="ARBA" id="ARBA00022692"/>
    </source>
</evidence>
<accession>A0AAV5T0P4</accession>
<keyword evidence="6 10" id="KW-0735">Signal-anchor</keyword>
<keyword evidence="4" id="KW-0808">Transferase</keyword>
<dbReference type="InterPro" id="IPR002659">
    <property type="entry name" value="Glyco_trans_31"/>
</dbReference>
<dbReference type="PANTHER" id="PTHR11214:SF391">
    <property type="entry name" value="BETA-1,3-GALACTOSYLTRANSFERASE BRE-2-RELATED"/>
    <property type="match status" value="1"/>
</dbReference>
<dbReference type="InterPro" id="IPR029044">
    <property type="entry name" value="Nucleotide-diphossugar_trans"/>
</dbReference>
<evidence type="ECO:0000256" key="9">
    <source>
        <dbReference type="ARBA" id="ARBA00023136"/>
    </source>
</evidence>
<evidence type="ECO:0000256" key="6">
    <source>
        <dbReference type="ARBA" id="ARBA00022968"/>
    </source>
</evidence>
<dbReference type="PANTHER" id="PTHR11214">
    <property type="entry name" value="BETA-1,3-N-ACETYLGLUCOSAMINYLTRANSFERASE"/>
    <property type="match status" value="1"/>
</dbReference>
<evidence type="ECO:0000313" key="12">
    <source>
        <dbReference type="Proteomes" id="UP001432027"/>
    </source>
</evidence>
<dbReference type="Gene3D" id="3.90.550.50">
    <property type="match status" value="1"/>
</dbReference>
<dbReference type="Pfam" id="PF01762">
    <property type="entry name" value="Galactosyl_T"/>
    <property type="match status" value="1"/>
</dbReference>
<evidence type="ECO:0000256" key="3">
    <source>
        <dbReference type="ARBA" id="ARBA00022676"/>
    </source>
</evidence>
<organism evidence="11 12">
    <name type="scientific">Pristionchus entomophagus</name>
    <dbReference type="NCBI Taxonomy" id="358040"/>
    <lineage>
        <taxon>Eukaryota</taxon>
        <taxon>Metazoa</taxon>
        <taxon>Ecdysozoa</taxon>
        <taxon>Nematoda</taxon>
        <taxon>Chromadorea</taxon>
        <taxon>Rhabditida</taxon>
        <taxon>Rhabditina</taxon>
        <taxon>Diplogasteromorpha</taxon>
        <taxon>Diplogasteroidea</taxon>
        <taxon>Neodiplogasteridae</taxon>
        <taxon>Pristionchus</taxon>
    </lineage>
</organism>